<dbReference type="InterPro" id="IPR050380">
    <property type="entry name" value="Immune_Resp_Modulators"/>
</dbReference>
<reference evidence="4" key="2">
    <citation type="submission" date="2025-08" db="UniProtKB">
        <authorList>
            <consortium name="Ensembl"/>
        </authorList>
    </citation>
    <scope>IDENTIFICATION</scope>
</reference>
<dbReference type="Proteomes" id="UP000472264">
    <property type="component" value="Chromosome 8"/>
</dbReference>
<feature type="domain" description="Ig-like" evidence="3">
    <location>
        <begin position="237"/>
        <end position="322"/>
    </location>
</feature>
<keyword evidence="2" id="KW-0393">Immunoglobulin domain</keyword>
<dbReference type="InterPro" id="IPR007110">
    <property type="entry name" value="Ig-like_dom"/>
</dbReference>
<keyword evidence="1" id="KW-1015">Disulfide bond</keyword>
<dbReference type="InterPro" id="IPR003597">
    <property type="entry name" value="Ig_C1-set"/>
</dbReference>
<dbReference type="PANTHER" id="PTHR23411">
    <property type="entry name" value="TAPASIN"/>
    <property type="match status" value="1"/>
</dbReference>
<evidence type="ECO:0000313" key="4">
    <source>
        <dbReference type="Ensembl" id="ENSENLP00000021482.1"/>
    </source>
</evidence>
<dbReference type="PROSITE" id="PS50835">
    <property type="entry name" value="IG_LIKE"/>
    <property type="match status" value="3"/>
</dbReference>
<dbReference type="InterPro" id="IPR013783">
    <property type="entry name" value="Ig-like_fold"/>
</dbReference>
<protein>
    <recommendedName>
        <fullName evidence="3">Ig-like domain-containing protein</fullName>
    </recommendedName>
</protein>
<dbReference type="SUPFAM" id="SSF48726">
    <property type="entry name" value="Immunoglobulin"/>
    <property type="match status" value="5"/>
</dbReference>
<reference evidence="4" key="1">
    <citation type="submission" date="2021-04" db="EMBL/GenBank/DDBJ databases">
        <authorList>
            <consortium name="Wellcome Sanger Institute Data Sharing"/>
        </authorList>
    </citation>
    <scope>NUCLEOTIDE SEQUENCE [LARGE SCALE GENOMIC DNA]</scope>
</reference>
<organism evidence="4 5">
    <name type="scientific">Echeneis naucrates</name>
    <name type="common">Live sharksucker</name>
    <dbReference type="NCBI Taxonomy" id="173247"/>
    <lineage>
        <taxon>Eukaryota</taxon>
        <taxon>Metazoa</taxon>
        <taxon>Chordata</taxon>
        <taxon>Craniata</taxon>
        <taxon>Vertebrata</taxon>
        <taxon>Euteleostomi</taxon>
        <taxon>Actinopterygii</taxon>
        <taxon>Neopterygii</taxon>
        <taxon>Teleostei</taxon>
        <taxon>Neoteleostei</taxon>
        <taxon>Acanthomorphata</taxon>
        <taxon>Carangaria</taxon>
        <taxon>Carangiformes</taxon>
        <taxon>Echeneidae</taxon>
        <taxon>Echeneis</taxon>
    </lineage>
</organism>
<reference evidence="4" key="3">
    <citation type="submission" date="2025-09" db="UniProtKB">
        <authorList>
            <consortium name="Ensembl"/>
        </authorList>
    </citation>
    <scope>IDENTIFICATION</scope>
</reference>
<keyword evidence="5" id="KW-1185">Reference proteome</keyword>
<dbReference type="SMART" id="SM00407">
    <property type="entry name" value="IGc1"/>
    <property type="match status" value="3"/>
</dbReference>
<accession>A0A665UQJ4</accession>
<dbReference type="InterPro" id="IPR036179">
    <property type="entry name" value="Ig-like_dom_sf"/>
</dbReference>
<dbReference type="Ensembl" id="ENSENLT00000022229.1">
    <property type="protein sequence ID" value="ENSENLP00000021482.1"/>
    <property type="gene ID" value="ENSENLG00000009677.1"/>
</dbReference>
<dbReference type="InterPro" id="IPR003006">
    <property type="entry name" value="Ig/MHC_CS"/>
</dbReference>
<evidence type="ECO:0000256" key="2">
    <source>
        <dbReference type="ARBA" id="ARBA00023319"/>
    </source>
</evidence>
<dbReference type="PROSITE" id="PS00290">
    <property type="entry name" value="IG_MHC"/>
    <property type="match status" value="1"/>
</dbReference>
<feature type="domain" description="Ig-like" evidence="3">
    <location>
        <begin position="131"/>
        <end position="224"/>
    </location>
</feature>
<evidence type="ECO:0000313" key="5">
    <source>
        <dbReference type="Proteomes" id="UP000472264"/>
    </source>
</evidence>
<dbReference type="Gene3D" id="2.60.40.10">
    <property type="entry name" value="Immunoglobulins"/>
    <property type="match status" value="5"/>
</dbReference>
<name>A0A665UQJ4_ECHNA</name>
<dbReference type="CDD" id="cd21819">
    <property type="entry name" value="IgC1_CH1_IgM"/>
    <property type="match status" value="1"/>
</dbReference>
<dbReference type="FunFam" id="2.60.40.10:FF:000283">
    <property type="entry name" value="Immunoglobulin kappa constant"/>
    <property type="match status" value="1"/>
</dbReference>
<dbReference type="Pfam" id="PF07654">
    <property type="entry name" value="C1-set"/>
    <property type="match status" value="3"/>
</dbReference>
<evidence type="ECO:0000259" key="3">
    <source>
        <dbReference type="PROSITE" id="PS50835"/>
    </source>
</evidence>
<feature type="domain" description="Ig-like" evidence="3">
    <location>
        <begin position="434"/>
        <end position="530"/>
    </location>
</feature>
<sequence length="557" mass="62567">MEIMLISVSTGVYSIDLIQPDSKVVQPGQSLTITCQVSGYSLTDNSYATGWIRQREGKPMDWICHRWGGGDFYQNEALKNKFSYSRETSMIQAVTYFLFYCAIESYHCDYYFDYWGKGTMVTVTSGTQKAPTVFPLIECGSGIGDVITLGCLAAGFTPSSLTFTWNKKGVALTDFIQYPPIQKDSSYTGVSQIKVAKQEWDADQTYQCIATHFGTSVNKQNELPTQLRVLVSSDDENEVSFSCFAKDFSPKAFEIKWLKNEVELPAQQHTETFTSERKLDNGTTLYSAASFLSVNLNDLPHSTRITCEFQATGCDVKNATYTHSSCGCPKADVEITIEGPAMKDILLKKEGTIICKVNINNPSVQSLHWENEKGEELEALEKTANGKLWTISHVVTYDEWSKGLVRYCVVGHTNFYEPLKERYERKAGAPTQRPSVFMLPPVEHTKTNTVTLTCFVKDFFPQEVYVSWLVDDEAAASTYKVSTTNPVKDNGSYSVYGQITVDIDEWKNDNLVYNCAVYHESVVNNTKAIVRSIGHRSFDKTNMVNLNMNIPETCKAH</sequence>
<evidence type="ECO:0000256" key="1">
    <source>
        <dbReference type="ARBA" id="ARBA00023157"/>
    </source>
</evidence>
<dbReference type="AlphaFoldDB" id="A0A665UQJ4"/>
<dbReference type="CDD" id="cd05768">
    <property type="entry name" value="IgC1_CH3_IgAGD_CH4_IgAEM"/>
    <property type="match status" value="1"/>
</dbReference>
<proteinExistence type="predicted"/>